<dbReference type="EMBL" id="PXYT01000070">
    <property type="protein sequence ID" value="PSR24689.1"/>
    <property type="molecule type" value="Genomic_DNA"/>
</dbReference>
<dbReference type="AlphaFoldDB" id="A0A2T2WR32"/>
<name>A0A2T2WR32_9FIRM</name>
<reference evidence="1 2" key="1">
    <citation type="journal article" date="2014" name="BMC Genomics">
        <title>Comparison of environmental and isolate Sulfobacillus genomes reveals diverse carbon, sulfur, nitrogen, and hydrogen metabolisms.</title>
        <authorList>
            <person name="Justice N.B."/>
            <person name="Norman A."/>
            <person name="Brown C.T."/>
            <person name="Singh A."/>
            <person name="Thomas B.C."/>
            <person name="Banfield J.F."/>
        </authorList>
    </citation>
    <scope>NUCLEOTIDE SEQUENCE [LARGE SCALE GENOMIC DNA]</scope>
    <source>
        <strain evidence="1">AMDSBA1</strain>
    </source>
</reference>
<sequence length="83" mass="9670">MTKIAVFKKRRQCGFMQPKCLDIKPYSNFHFDAPGKTRTATPRSKCVFLAPQATTLEDRQLHIVGIYLVTKNHKHNRYIMPHV</sequence>
<organism evidence="1 2">
    <name type="scientific">Sulfobacillus benefaciens</name>
    <dbReference type="NCBI Taxonomy" id="453960"/>
    <lineage>
        <taxon>Bacteria</taxon>
        <taxon>Bacillati</taxon>
        <taxon>Bacillota</taxon>
        <taxon>Clostridia</taxon>
        <taxon>Eubacteriales</taxon>
        <taxon>Clostridiales Family XVII. Incertae Sedis</taxon>
        <taxon>Sulfobacillus</taxon>
    </lineage>
</organism>
<comment type="caution">
    <text evidence="1">The sequence shown here is derived from an EMBL/GenBank/DDBJ whole genome shotgun (WGS) entry which is preliminary data.</text>
</comment>
<evidence type="ECO:0000313" key="1">
    <source>
        <dbReference type="EMBL" id="PSR24689.1"/>
    </source>
</evidence>
<protein>
    <submittedName>
        <fullName evidence="1">Uncharacterized protein</fullName>
    </submittedName>
</protein>
<gene>
    <name evidence="1" type="ORF">C7B43_18450</name>
</gene>
<accession>A0A2T2WR32</accession>
<evidence type="ECO:0000313" key="2">
    <source>
        <dbReference type="Proteomes" id="UP000242699"/>
    </source>
</evidence>
<proteinExistence type="predicted"/>
<dbReference type="Proteomes" id="UP000242699">
    <property type="component" value="Unassembled WGS sequence"/>
</dbReference>